<feature type="transmembrane region" description="Helical" evidence="1">
    <location>
        <begin position="75"/>
        <end position="93"/>
    </location>
</feature>
<keyword evidence="1" id="KW-0472">Membrane</keyword>
<proteinExistence type="predicted"/>
<dbReference type="RefSeq" id="YP_004842099.1">
    <property type="nucleotide sequence ID" value="NC_015994.1"/>
</dbReference>
<keyword evidence="1" id="KW-1133">Transmembrane helix</keyword>
<accession>G2XLR8</accession>
<evidence type="ECO:0000256" key="1">
    <source>
        <dbReference type="SAM" id="Phobius"/>
    </source>
</evidence>
<evidence type="ECO:0000313" key="2">
    <source>
        <dbReference type="EMBL" id="CBX24901.1"/>
    </source>
</evidence>
<dbReference type="GeneID" id="11124047"/>
<keyword evidence="1" id="KW-0812">Transmembrane</keyword>
<dbReference type="AlphaFoldDB" id="G2XLR8"/>
<gene>
    <name evidence="2" type="primary">orf102c</name>
</gene>
<reference evidence="2" key="1">
    <citation type="submission" date="2010-11" db="EMBL/GenBank/DDBJ databases">
        <authorList>
            <person name="Genoscope - CEA"/>
        </authorList>
    </citation>
    <scope>NUCLEOTIDE SEQUENCE</scope>
</reference>
<name>G2XLR8_BETMA</name>
<sequence length="102" mass="10995">MPGIENCIPVDGLLFSPIESYDCFIRDPNIHVQPGFEKITLVENGDNILPKIASAYTKDQPFIDIQIPSETSGRALMGVSLGLAVIILLSLGISPNVNDILS</sequence>
<protein>
    <submittedName>
        <fullName evidence="2">Uncharacterized protein</fullName>
    </submittedName>
</protein>
<keyword evidence="2" id="KW-0496">Mitochondrion</keyword>
<reference evidence="2" key="2">
    <citation type="journal article" date="2011" name="Genome Biol. Evol.">
        <title>Structural and content diversity of mitochondrial genome in beet: a comparative genomic analysis.</title>
        <authorList>
            <person name="Darracq A."/>
            <person name="Varre J.S."/>
            <person name="Marechal-Drouard L."/>
            <person name="Courseaux A."/>
            <person name="Saumitou-Laprade P."/>
            <person name="Oztas S."/>
            <person name="Vacherie B."/>
            <person name="Barbe V.and.Touzet.P."/>
        </authorList>
    </citation>
    <scope>NUCLEOTIDE SEQUENCE</scope>
</reference>
<dbReference type="EMBL" id="FQ378026">
    <property type="protein sequence ID" value="CBX24901.1"/>
    <property type="molecule type" value="Genomic_DNA"/>
</dbReference>
<organism evidence="2">
    <name type="scientific">Beta macrocarpa</name>
    <name type="common">Beet</name>
    <name type="synonym">Beta vulgaris subsp. macrocarpa</name>
    <dbReference type="NCBI Taxonomy" id="343494"/>
    <lineage>
        <taxon>Eukaryota</taxon>
        <taxon>Viridiplantae</taxon>
        <taxon>Streptophyta</taxon>
        <taxon>Embryophyta</taxon>
        <taxon>Tracheophyta</taxon>
        <taxon>Spermatophyta</taxon>
        <taxon>Magnoliopsida</taxon>
        <taxon>eudicotyledons</taxon>
        <taxon>Gunneridae</taxon>
        <taxon>Pentapetalae</taxon>
        <taxon>Caryophyllales</taxon>
        <taxon>Chenopodiaceae</taxon>
        <taxon>Betoideae</taxon>
        <taxon>Beta</taxon>
    </lineage>
</organism>
<geneLocation type="mitochondrion" evidence="2"/>